<gene>
    <name evidence="2" type="ORF">RPMA_23215</name>
</gene>
<protein>
    <submittedName>
        <fullName evidence="2">Uncharacterized protein</fullName>
    </submittedName>
</protein>
<name>A0ABX8ACJ9_9BRAD</name>
<sequence length="146" mass="15161">MSKMSSLVLGIVSGAAMFGAIQYASGNDLRNSSLRGTLTDRDTAIPTASVTPAVNRTAKGDRGTTPAKLDPGQTLSFHVHGLTDMSVLLRLAGPAPAPKAQQDKPASTKAIPPIDIKPRKATVACEPPVSMLTEVARSLQPGRCVT</sequence>
<keyword evidence="3" id="KW-1185">Reference proteome</keyword>
<dbReference type="Proteomes" id="UP000682843">
    <property type="component" value="Chromosome"/>
</dbReference>
<dbReference type="RefSeq" id="WP_211910069.1">
    <property type="nucleotide sequence ID" value="NZ_CP036498.1"/>
</dbReference>
<evidence type="ECO:0000256" key="1">
    <source>
        <dbReference type="SAM" id="MobiDB-lite"/>
    </source>
</evidence>
<organism evidence="2 3">
    <name type="scientific">Tardiphaga alba</name>
    <dbReference type="NCBI Taxonomy" id="340268"/>
    <lineage>
        <taxon>Bacteria</taxon>
        <taxon>Pseudomonadati</taxon>
        <taxon>Pseudomonadota</taxon>
        <taxon>Alphaproteobacteria</taxon>
        <taxon>Hyphomicrobiales</taxon>
        <taxon>Nitrobacteraceae</taxon>
        <taxon>Tardiphaga</taxon>
    </lineage>
</organism>
<reference evidence="2 3" key="1">
    <citation type="submission" date="2019-02" db="EMBL/GenBank/DDBJ databases">
        <title>Emended description of the genus Rhodopseudomonas and description of Rhodopseudomonas albus sp. nov., a non-phototrophic, heavy-metal-tolerant bacterium isolated from garden soil.</title>
        <authorList>
            <person name="Bao Z."/>
            <person name="Cao W.W."/>
            <person name="Sato Y."/>
            <person name="Nishizawa T."/>
            <person name="Zhao J."/>
            <person name="Guo Y."/>
            <person name="Ohta H."/>
        </authorList>
    </citation>
    <scope>NUCLEOTIDE SEQUENCE [LARGE SCALE GENOMIC DNA]</scope>
    <source>
        <strain evidence="2 3">SK50-23</strain>
    </source>
</reference>
<accession>A0ABX8ACJ9</accession>
<evidence type="ECO:0000313" key="3">
    <source>
        <dbReference type="Proteomes" id="UP000682843"/>
    </source>
</evidence>
<dbReference type="EMBL" id="CP036498">
    <property type="protein sequence ID" value="QUS41427.1"/>
    <property type="molecule type" value="Genomic_DNA"/>
</dbReference>
<feature type="region of interest" description="Disordered" evidence="1">
    <location>
        <begin position="93"/>
        <end position="115"/>
    </location>
</feature>
<evidence type="ECO:0000313" key="2">
    <source>
        <dbReference type="EMBL" id="QUS41427.1"/>
    </source>
</evidence>
<proteinExistence type="predicted"/>